<sequence>MGSDAGDATPSLDEVRWRIDAIDGELLALLDERAGLARAVAAAKQAAGDTGFGLRPGREALIVRKLVEAPRKAASDALVIRVWRELMADSLARQGPYHLTVWGGSNPARAVELTRLRFGVAPPMTVAATDKEALAAAKTPWGVGVLGLVPDNAWWGRLLAEPRLKIFAALPCLERWGPQVAFAVAEVEVEPTGGDQTFWVTDSPKAAAAIIEALSADGVAAELVAEAGGLKLFALLGFYQAGDARLARAPGSLTGVIGAAPTQFDV</sequence>
<evidence type="ECO:0000313" key="3">
    <source>
        <dbReference type="EMBL" id="MDR6531728.1"/>
    </source>
</evidence>
<dbReference type="EC" id="5.4.99.5" evidence="1"/>
<dbReference type="SUPFAM" id="SSF48600">
    <property type="entry name" value="Chorismate mutase II"/>
    <property type="match status" value="1"/>
</dbReference>
<dbReference type="InterPro" id="IPR002701">
    <property type="entry name" value="CM_II_prokaryot"/>
</dbReference>
<dbReference type="EMBL" id="JAVDRL010000006">
    <property type="protein sequence ID" value="MDR6531728.1"/>
    <property type="molecule type" value="Genomic_DNA"/>
</dbReference>
<dbReference type="NCBIfam" id="NF004695">
    <property type="entry name" value="PRK06034.1-1"/>
    <property type="match status" value="1"/>
</dbReference>
<evidence type="ECO:0000259" key="2">
    <source>
        <dbReference type="PROSITE" id="PS51168"/>
    </source>
</evidence>
<evidence type="ECO:0000313" key="4">
    <source>
        <dbReference type="Proteomes" id="UP001262754"/>
    </source>
</evidence>
<reference evidence="3 4" key="1">
    <citation type="submission" date="2023-07" db="EMBL/GenBank/DDBJ databases">
        <title>Sorghum-associated microbial communities from plants grown in Nebraska, USA.</title>
        <authorList>
            <person name="Schachtman D."/>
        </authorList>
    </citation>
    <scope>NUCLEOTIDE SEQUENCE [LARGE SCALE GENOMIC DNA]</scope>
    <source>
        <strain evidence="3 4">DS2154</strain>
    </source>
</reference>
<accession>A0ABU1MZX1</accession>
<proteinExistence type="predicted"/>
<dbReference type="SMART" id="SM00830">
    <property type="entry name" value="CM_2"/>
    <property type="match status" value="1"/>
</dbReference>
<dbReference type="Gene3D" id="1.20.59.10">
    <property type="entry name" value="Chorismate mutase"/>
    <property type="match status" value="1"/>
</dbReference>
<dbReference type="PROSITE" id="PS51168">
    <property type="entry name" value="CHORISMATE_MUT_2"/>
    <property type="match status" value="1"/>
</dbReference>
<keyword evidence="4" id="KW-1185">Reference proteome</keyword>
<dbReference type="InterPro" id="IPR036263">
    <property type="entry name" value="Chorismate_II_sf"/>
</dbReference>
<organism evidence="3 4">
    <name type="scientific">Caulobacter rhizosphaerae</name>
    <dbReference type="NCBI Taxonomy" id="2010972"/>
    <lineage>
        <taxon>Bacteria</taxon>
        <taxon>Pseudomonadati</taxon>
        <taxon>Pseudomonadota</taxon>
        <taxon>Alphaproteobacteria</taxon>
        <taxon>Caulobacterales</taxon>
        <taxon>Caulobacteraceae</taxon>
        <taxon>Caulobacter</taxon>
    </lineage>
</organism>
<dbReference type="Pfam" id="PF01817">
    <property type="entry name" value="CM_2"/>
    <property type="match status" value="1"/>
</dbReference>
<name>A0ABU1MZX1_9CAUL</name>
<comment type="caution">
    <text evidence="3">The sequence shown here is derived from an EMBL/GenBank/DDBJ whole genome shotgun (WGS) entry which is preliminary data.</text>
</comment>
<gene>
    <name evidence="3" type="ORF">J2800_002475</name>
</gene>
<protein>
    <recommendedName>
        <fullName evidence="1">chorismate mutase</fullName>
        <ecNumber evidence="1">5.4.99.5</ecNumber>
    </recommendedName>
</protein>
<dbReference type="Proteomes" id="UP001262754">
    <property type="component" value="Unassembled WGS sequence"/>
</dbReference>
<dbReference type="InterPro" id="IPR036979">
    <property type="entry name" value="CM_dom_sf"/>
</dbReference>
<evidence type="ECO:0000256" key="1">
    <source>
        <dbReference type="ARBA" id="ARBA00012404"/>
    </source>
</evidence>
<feature type="domain" description="Chorismate mutase" evidence="2">
    <location>
        <begin position="6"/>
        <end position="98"/>
    </location>
</feature>
<dbReference type="RefSeq" id="WP_310031824.1">
    <property type="nucleotide sequence ID" value="NZ_JAVDRL010000006.1"/>
</dbReference>